<feature type="region of interest" description="Disordered" evidence="5">
    <location>
        <begin position="1010"/>
        <end position="1094"/>
    </location>
</feature>
<evidence type="ECO:0000256" key="2">
    <source>
        <dbReference type="ARBA" id="ARBA00022737"/>
    </source>
</evidence>
<dbReference type="OrthoDB" id="7835834at2"/>
<dbReference type="EMBL" id="AAMT01000007">
    <property type="protein sequence ID" value="EAQ12782.1"/>
    <property type="molecule type" value="Genomic_DNA"/>
</dbReference>
<dbReference type="InterPro" id="IPR013519">
    <property type="entry name" value="Int_alpha_beta-p"/>
</dbReference>
<dbReference type="InterPro" id="IPR013517">
    <property type="entry name" value="FG-GAP"/>
</dbReference>
<dbReference type="GO" id="GO:0016787">
    <property type="term" value="F:hydrolase activity"/>
    <property type="evidence" value="ECO:0007669"/>
    <property type="project" value="UniProtKB-KW"/>
</dbReference>
<evidence type="ECO:0000256" key="1">
    <source>
        <dbReference type="ARBA" id="ARBA00022729"/>
    </source>
</evidence>
<dbReference type="PRINTS" id="PR01185">
    <property type="entry name" value="INTEGRINA"/>
</dbReference>
<dbReference type="Proteomes" id="UP000002931">
    <property type="component" value="Unassembled WGS sequence"/>
</dbReference>
<feature type="compositionally biased region" description="Acidic residues" evidence="5">
    <location>
        <begin position="1012"/>
        <end position="1032"/>
    </location>
</feature>
<dbReference type="SUPFAM" id="SSF69318">
    <property type="entry name" value="Integrin alpha N-terminal domain"/>
    <property type="match status" value="4"/>
</dbReference>
<protein>
    <submittedName>
        <fullName evidence="6">Uncharacterized protein</fullName>
    </submittedName>
</protein>
<accession>A3VG06</accession>
<dbReference type="PROSITE" id="PS00330">
    <property type="entry name" value="HEMOLYSIN_CALCIUM"/>
    <property type="match status" value="6"/>
</dbReference>
<evidence type="ECO:0000256" key="3">
    <source>
        <dbReference type="ARBA" id="ARBA00022801"/>
    </source>
</evidence>
<keyword evidence="7" id="KW-1185">Reference proteome</keyword>
<comment type="caution">
    <text evidence="6">The sequence shown here is derived from an EMBL/GenBank/DDBJ whole genome shotgun (WGS) entry which is preliminary data.</text>
</comment>
<evidence type="ECO:0000256" key="5">
    <source>
        <dbReference type="SAM" id="MobiDB-lite"/>
    </source>
</evidence>
<dbReference type="eggNOG" id="COG2931">
    <property type="taxonomic scope" value="Bacteria"/>
</dbReference>
<keyword evidence="1" id="KW-0732">Signal</keyword>
<sequence>MATRIIDLSTFTNEQGFTIQGDAADDKLGGSVSFIGDINGDGLSDLLVGASLHDDGASNNGAAYMIFGTAAGFSDIDLSSLGVSQGFKISGEAIGEANPNNLGFAASTAGDVNGDGVTDIIVGANGNSDGGGQAGAAYVIFGKTTGFTDIDLDVSIGGFKIIGDTSGDHAGTSVASAGDVNGDGYADIIVGAPQADNGATNSGEAYVIFGKAGGFGTIDLSSLAASDGFRIEGDGAFDEFGDSVSSAGDINNDGYDDIIVGAPGNDGGGTRAGAAYVIFGKSTPFSAIDVATMSASDGFKVTGDVAEDDAGTSVANLGDINGDGIDDFAIGAMFGDNNGTIAGEVYVLYGKASGLGDFDLTNITLADGFVIEGAEPVNFVGTWVSGAGDVNADGVSDLIVGAYGNGDGGAGAGAAYVIYGKTSGRTDIDLGALDQTDGFVILGDTGGDQAGIRVAGGGDLNGDGIDDVAVTAPSGDDGGSNAGEVYVVYGASATGFGDRVDLTNLLPTYGFSIIGKTANDSSGAYLSDAGDVNGDGIDDVLIGAVGATHFGAANSGSAFVVFGKAGGPTTDIDLSTLTATDGFEITGEPLSQLSFRSSSAGDVNGDGIDDLIIGARAYFGTGAAYVIYGKSSGIGTIAAGSLTDADGYRITGIASGDQFGFSVASAGDINDDGFDDVIVSAPYGEDSGENNIGHSYVIFGQAADRSGFSIDTLAASDGFRIKGEADSNFAGWSVADAGDFNGDGIDDFVVSERNGDGTAINSGTAWVIFGKTTGWGDIDLGSLGAGEGFAIAGKAVNDQFGYSVAGAGDVNGDGFDDIIVGSLSDDTASAGAGAAYVIYGSASGHSDIDIDDNGATEGFAILGKSGKTYFAYDVDGVGDMNGDGYDDVVVGAYRYTETATYWGAAYVIYGGPTGFGDVDIDNLTPDRGFEIYAEVEGDYLGYDVSAAGDVNDDGLADLLVGAYFNDEGGNNAGKSYIIYGRLPGLGIDRMGTGDGQTLLGSHLDDILNGLGGEDDLQGGDGDDTLDGGDDDDRVLGGAGGDTLRGGAGRDWVRGGDDGDMVEGGDDRDWLFGDDGDDDLDGGEGADRLEGGAGADDLDGGLGGADLAVYKKSASGVTVDLGAGTGTGGDAQGDTLTGIERVMGSDHNDVLTGDGADNMLIGLGGQDILLGLDGNDRLVGGDGWDALYGGADRDILIGGEGDDYMDASFGDDKLIGGAGGDEMYGRSGIDTVLYTGSSAGVTLDLGAGTASGGDAAGDTLSEIENAQGSDFGDDITGDGGANRLIGRDGADTLSGLGGDDFLRGDAGDDTLDGGAGRDRIFGNDGADVMTGGSDGDTFVFREGDTGLGAAADRITDYEVGVDRIILRSIDADTSTGGDQAFTFGGTLTLSQSGGDTIIALDTDGDTVADAEIHLTGLLTLTERDFVL</sequence>
<dbReference type="SMART" id="SM00191">
    <property type="entry name" value="Int_alpha"/>
    <property type="match status" value="14"/>
</dbReference>
<dbReference type="InterPro" id="IPR018511">
    <property type="entry name" value="Hemolysin-typ_Ca-bd_CS"/>
</dbReference>
<name>A3VG06_9RHOB</name>
<reference evidence="6 7" key="1">
    <citation type="journal article" date="2010" name="J. Bacteriol.">
        <title>Genome sequences of Pelagibaca bermudensis HTCC2601T and Maritimibacter alkaliphilus HTCC2654T, the type strains of two marine Roseobacter genera.</title>
        <authorList>
            <person name="Thrash J.C."/>
            <person name="Cho J.C."/>
            <person name="Ferriera S."/>
            <person name="Johnson J."/>
            <person name="Vergin K.L."/>
            <person name="Giovannoni S.J."/>
        </authorList>
    </citation>
    <scope>NUCLEOTIDE SEQUENCE [LARGE SCALE GENOMIC DNA]</scope>
    <source>
        <strain evidence="6 7">HTCC2654</strain>
    </source>
</reference>
<dbReference type="RefSeq" id="WP_008329953.1">
    <property type="nucleotide sequence ID" value="NZ_CH902578.1"/>
</dbReference>
<evidence type="ECO:0000256" key="4">
    <source>
        <dbReference type="ARBA" id="ARBA00023180"/>
    </source>
</evidence>
<dbReference type="Gene3D" id="2.150.10.10">
    <property type="entry name" value="Serralysin-like metalloprotease, C-terminal"/>
    <property type="match status" value="4"/>
</dbReference>
<dbReference type="Pfam" id="PF00353">
    <property type="entry name" value="HemolysinCabind"/>
    <property type="match status" value="7"/>
</dbReference>
<keyword evidence="2" id="KW-0677">Repeat</keyword>
<dbReference type="InterPro" id="IPR000413">
    <property type="entry name" value="Integrin_alpha"/>
</dbReference>
<feature type="compositionally biased region" description="Gly residues" evidence="5">
    <location>
        <begin position="1036"/>
        <end position="1048"/>
    </location>
</feature>
<dbReference type="HOGENOM" id="CLU_254089_0_0_5"/>
<dbReference type="STRING" id="314271.RB2654_06719"/>
<gene>
    <name evidence="6" type="ORF">RB2654_06719</name>
</gene>
<dbReference type="Gene3D" id="2.130.10.130">
    <property type="entry name" value="Integrin alpha, N-terminal"/>
    <property type="match status" value="7"/>
</dbReference>
<dbReference type="GO" id="GO:0007155">
    <property type="term" value="P:cell adhesion"/>
    <property type="evidence" value="ECO:0007669"/>
    <property type="project" value="InterPro"/>
</dbReference>
<dbReference type="InterPro" id="IPR001343">
    <property type="entry name" value="Hemolysn_Ca-bd"/>
</dbReference>
<dbReference type="PANTHER" id="PTHR23221">
    <property type="entry name" value="GLYCOSYLPHOSPHATIDYLINOSITOL PHOSPHOLIPASE D"/>
    <property type="match status" value="1"/>
</dbReference>
<proteinExistence type="predicted"/>
<dbReference type="SUPFAM" id="SSF51120">
    <property type="entry name" value="beta-Roll"/>
    <property type="match status" value="4"/>
</dbReference>
<dbReference type="GO" id="GO:0005509">
    <property type="term" value="F:calcium ion binding"/>
    <property type="evidence" value="ECO:0007669"/>
    <property type="project" value="InterPro"/>
</dbReference>
<feature type="compositionally biased region" description="Acidic residues" evidence="5">
    <location>
        <begin position="1071"/>
        <end position="1083"/>
    </location>
</feature>
<dbReference type="PRINTS" id="PR00313">
    <property type="entry name" value="CABNDNGRPT"/>
</dbReference>
<dbReference type="InterPro" id="IPR028994">
    <property type="entry name" value="Integrin_alpha_N"/>
</dbReference>
<dbReference type="PROSITE" id="PS51470">
    <property type="entry name" value="FG_GAP"/>
    <property type="match status" value="10"/>
</dbReference>
<evidence type="ECO:0000313" key="7">
    <source>
        <dbReference type="Proteomes" id="UP000002931"/>
    </source>
</evidence>
<dbReference type="InterPro" id="IPR011049">
    <property type="entry name" value="Serralysin-like_metalloprot_C"/>
</dbReference>
<evidence type="ECO:0000313" key="6">
    <source>
        <dbReference type="EMBL" id="EAQ12782.1"/>
    </source>
</evidence>
<keyword evidence="4" id="KW-0325">Glycoprotein</keyword>
<dbReference type="GO" id="GO:0008305">
    <property type="term" value="C:integrin complex"/>
    <property type="evidence" value="ECO:0007669"/>
    <property type="project" value="InterPro"/>
</dbReference>
<keyword evidence="3" id="KW-0378">Hydrolase</keyword>
<dbReference type="Pfam" id="PF01839">
    <property type="entry name" value="FG-GAP"/>
    <property type="match status" value="11"/>
</dbReference>
<organism evidence="6 7">
    <name type="scientific">Maritimibacter alkaliphilus HTCC2654</name>
    <dbReference type="NCBI Taxonomy" id="314271"/>
    <lineage>
        <taxon>Bacteria</taxon>
        <taxon>Pseudomonadati</taxon>
        <taxon>Pseudomonadota</taxon>
        <taxon>Alphaproteobacteria</taxon>
        <taxon>Rhodobacterales</taxon>
        <taxon>Roseobacteraceae</taxon>
        <taxon>Maritimibacter</taxon>
    </lineage>
</organism>
<dbReference type="PANTHER" id="PTHR23221:SF7">
    <property type="entry name" value="PHOSPHATIDYLINOSITOL-GLYCAN-SPECIFIC PHOSPHOLIPASE D"/>
    <property type="match status" value="1"/>
</dbReference>